<evidence type="ECO:0000256" key="5">
    <source>
        <dbReference type="RuleBase" id="RU362057"/>
    </source>
</evidence>
<dbReference type="Proteomes" id="UP001438707">
    <property type="component" value="Unassembled WGS sequence"/>
</dbReference>
<dbReference type="PANTHER" id="PTHR48043:SF145">
    <property type="entry name" value="FI06409P-RELATED"/>
    <property type="match status" value="1"/>
</dbReference>
<accession>A0AAW1S358</accession>
<dbReference type="InterPro" id="IPR002213">
    <property type="entry name" value="UDP_glucos_trans"/>
</dbReference>
<protein>
    <recommendedName>
        <fullName evidence="5">Glycosyltransferase</fullName>
        <ecNumber evidence="5">2.4.1.-</ecNumber>
    </recommendedName>
</protein>
<dbReference type="EMBL" id="JALJOS010000004">
    <property type="protein sequence ID" value="KAK9840219.1"/>
    <property type="molecule type" value="Genomic_DNA"/>
</dbReference>
<keyword evidence="9" id="KW-1185">Reference proteome</keyword>
<keyword evidence="6" id="KW-1133">Transmembrane helix</keyword>
<dbReference type="GO" id="GO:0008194">
    <property type="term" value="F:UDP-glycosyltransferase activity"/>
    <property type="evidence" value="ECO:0007669"/>
    <property type="project" value="InterPro"/>
</dbReference>
<evidence type="ECO:0000313" key="8">
    <source>
        <dbReference type="EMBL" id="KAK9840219.1"/>
    </source>
</evidence>
<reference evidence="8 9" key="1">
    <citation type="journal article" date="2024" name="Nat. Commun.">
        <title>Phylogenomics reveals the evolutionary origins of lichenization in chlorophyte algae.</title>
        <authorList>
            <person name="Puginier C."/>
            <person name="Libourel C."/>
            <person name="Otte J."/>
            <person name="Skaloud P."/>
            <person name="Haon M."/>
            <person name="Grisel S."/>
            <person name="Petersen M."/>
            <person name="Berrin J.G."/>
            <person name="Delaux P.M."/>
            <person name="Dal Grande F."/>
            <person name="Keller J."/>
        </authorList>
    </citation>
    <scope>NUCLEOTIDE SEQUENCE [LARGE SCALE GENOMIC DNA]</scope>
    <source>
        <strain evidence="8 9">SAG 2145</strain>
    </source>
</reference>
<name>A0AAW1S358_9CHLO</name>
<evidence type="ECO:0000256" key="6">
    <source>
        <dbReference type="SAM" id="Phobius"/>
    </source>
</evidence>
<feature type="transmembrane region" description="Helical" evidence="6">
    <location>
        <begin position="500"/>
        <end position="523"/>
    </location>
</feature>
<dbReference type="AlphaFoldDB" id="A0AAW1S358"/>
<gene>
    <name evidence="8" type="ORF">WJX74_005636</name>
</gene>
<keyword evidence="6" id="KW-0472">Membrane</keyword>
<keyword evidence="2 4" id="KW-0328">Glycosyltransferase</keyword>
<keyword evidence="3 4" id="KW-0808">Transferase</keyword>
<evidence type="ECO:0000313" key="9">
    <source>
        <dbReference type="Proteomes" id="UP001438707"/>
    </source>
</evidence>
<dbReference type="EC" id="2.4.1.-" evidence="5"/>
<evidence type="ECO:0000256" key="4">
    <source>
        <dbReference type="RuleBase" id="RU003718"/>
    </source>
</evidence>
<evidence type="ECO:0000256" key="2">
    <source>
        <dbReference type="ARBA" id="ARBA00022676"/>
    </source>
</evidence>
<dbReference type="CDD" id="cd03784">
    <property type="entry name" value="GT1_Gtf-like"/>
    <property type="match status" value="1"/>
</dbReference>
<dbReference type="FunFam" id="3.40.50.2000:FF:000021">
    <property type="entry name" value="UDP-glucuronosyltransferase"/>
    <property type="match status" value="1"/>
</dbReference>
<dbReference type="SUPFAM" id="SSF53756">
    <property type="entry name" value="UDP-Glycosyltransferase/glycogen phosphorylase"/>
    <property type="match status" value="1"/>
</dbReference>
<feature type="signal peptide" evidence="7">
    <location>
        <begin position="1"/>
        <end position="21"/>
    </location>
</feature>
<organism evidence="8 9">
    <name type="scientific">Apatococcus lobatus</name>
    <dbReference type="NCBI Taxonomy" id="904363"/>
    <lineage>
        <taxon>Eukaryota</taxon>
        <taxon>Viridiplantae</taxon>
        <taxon>Chlorophyta</taxon>
        <taxon>core chlorophytes</taxon>
        <taxon>Trebouxiophyceae</taxon>
        <taxon>Chlorellales</taxon>
        <taxon>Chlorellaceae</taxon>
        <taxon>Apatococcus</taxon>
    </lineage>
</organism>
<dbReference type="PANTHER" id="PTHR48043">
    <property type="entry name" value="EG:EG0003.4 PROTEIN-RELATED"/>
    <property type="match status" value="1"/>
</dbReference>
<evidence type="ECO:0000256" key="1">
    <source>
        <dbReference type="ARBA" id="ARBA00009995"/>
    </source>
</evidence>
<dbReference type="PROSITE" id="PS00375">
    <property type="entry name" value="UDPGT"/>
    <property type="match status" value="1"/>
</dbReference>
<sequence>MLKATLRVTLLVTSHLIASEAASILGFAIVGGTSHQASLARIGLELIQRGHKFTLLLSSEDELSHSRLAYDPFSLLNVLNFSGPAGVGTMEWRARLPRDPAKVLAFLRQDALDIAQSLMEDSNAIAAMRAEAFDLLIRDMGSWATHLPAEMLNIPEIDMIGISSLLPICETSWSIPNPVSYVPQFTSTLLPSPGFMFRFHNYVQYLLMHFIVMGGSLIPERELTARYGYTADGSWTTRSTAAAYIGIGDWALEHPFPVPPKVHMVCALNAAPGRPLPPDLQQFLDQNVPSQRMTGSSEVAGAVYVSVGTAVLLEEAEVLGLAANLASLERPVLWKISDAELPGNMTLASLHLPSNIRTIGWAPQNDILAHSSTRVFVTHAGANSLHEAAYHGTPVVAVPFLGDQPHNAAKSAYHGFGVVVPIEKVIKQDRLHLRNAIATVIEDPSYQANATKVQRRMRRPRTAAQQAADIVEHVINVEGENYLETAQHLYSWWQLTMIDVYLALFVIVATIIGLLGGLVWLLVRLCWRNFRPVGSKHKTN</sequence>
<keyword evidence="6" id="KW-0812">Transmembrane</keyword>
<evidence type="ECO:0000256" key="7">
    <source>
        <dbReference type="SAM" id="SignalP"/>
    </source>
</evidence>
<keyword evidence="7" id="KW-0732">Signal</keyword>
<comment type="caution">
    <text evidence="8">The sequence shown here is derived from an EMBL/GenBank/DDBJ whole genome shotgun (WGS) entry which is preliminary data.</text>
</comment>
<comment type="similarity">
    <text evidence="1 4">Belongs to the UDP-glycosyltransferase family.</text>
</comment>
<evidence type="ECO:0000256" key="3">
    <source>
        <dbReference type="ARBA" id="ARBA00022679"/>
    </source>
</evidence>
<proteinExistence type="inferred from homology"/>
<dbReference type="Gene3D" id="3.40.50.2000">
    <property type="entry name" value="Glycogen Phosphorylase B"/>
    <property type="match status" value="2"/>
</dbReference>
<dbReference type="InterPro" id="IPR035595">
    <property type="entry name" value="UDP_glycos_trans_CS"/>
</dbReference>
<dbReference type="Pfam" id="PF00201">
    <property type="entry name" value="UDPGT"/>
    <property type="match status" value="1"/>
</dbReference>
<dbReference type="InterPro" id="IPR050271">
    <property type="entry name" value="UDP-glycosyltransferase"/>
</dbReference>
<feature type="chain" id="PRO_5043699395" description="Glycosyltransferase" evidence="7">
    <location>
        <begin position="22"/>
        <end position="540"/>
    </location>
</feature>